<sequence length="137" mass="15612">MGYPAFSWLGHGSTKYSTARSLKRHVSTDVRRGLRGRDAPPFRHPAIRPVAPSPESTDSVYLRCQFCCQQMELEMALKMKILVCGTCQLGTLKAEDMLRTQHRESERARLAMLFTQLEDMERALKWADRCSGAFSDE</sequence>
<gene>
    <name evidence="1" type="ORF">QBZ16_003068</name>
</gene>
<dbReference type="Proteomes" id="UP001255856">
    <property type="component" value="Unassembled WGS sequence"/>
</dbReference>
<evidence type="ECO:0000313" key="2">
    <source>
        <dbReference type="Proteomes" id="UP001255856"/>
    </source>
</evidence>
<dbReference type="EMBL" id="JASFZW010000003">
    <property type="protein sequence ID" value="KAK2079377.1"/>
    <property type="molecule type" value="Genomic_DNA"/>
</dbReference>
<keyword evidence="2" id="KW-1185">Reference proteome</keyword>
<evidence type="ECO:0000313" key="1">
    <source>
        <dbReference type="EMBL" id="KAK2079377.1"/>
    </source>
</evidence>
<comment type="caution">
    <text evidence="1">The sequence shown here is derived from an EMBL/GenBank/DDBJ whole genome shotgun (WGS) entry which is preliminary data.</text>
</comment>
<protein>
    <submittedName>
        <fullName evidence="1">Uncharacterized protein</fullName>
    </submittedName>
</protein>
<organism evidence="1 2">
    <name type="scientific">Prototheca wickerhamii</name>
    <dbReference type="NCBI Taxonomy" id="3111"/>
    <lineage>
        <taxon>Eukaryota</taxon>
        <taxon>Viridiplantae</taxon>
        <taxon>Chlorophyta</taxon>
        <taxon>core chlorophytes</taxon>
        <taxon>Trebouxiophyceae</taxon>
        <taxon>Chlorellales</taxon>
        <taxon>Chlorellaceae</taxon>
        <taxon>Prototheca</taxon>
    </lineage>
</organism>
<reference evidence="1" key="1">
    <citation type="submission" date="2021-01" db="EMBL/GenBank/DDBJ databases">
        <authorList>
            <person name="Eckstrom K.M.E."/>
        </authorList>
    </citation>
    <scope>NUCLEOTIDE SEQUENCE</scope>
    <source>
        <strain evidence="1">UVCC 0001</strain>
    </source>
</reference>
<dbReference type="AlphaFoldDB" id="A0AAD9INN7"/>
<name>A0AAD9INN7_PROWI</name>
<proteinExistence type="predicted"/>
<accession>A0AAD9INN7</accession>